<dbReference type="AlphaFoldDB" id="E6QU61"/>
<evidence type="ECO:0008006" key="2">
    <source>
        <dbReference type="Google" id="ProtNLM"/>
    </source>
</evidence>
<protein>
    <recommendedName>
        <fullName evidence="2">Transposase</fullName>
    </recommendedName>
</protein>
<sequence>MKYWPAWPHKGFASLDEARRWVRCFIEWYSHQHRHSGIRFVTPAQRHKGEDKTLLAKRHQVYQAARECHPERWSGKTRDWSWVDQVHLNPDRHALITETDVLLAA</sequence>
<dbReference type="EMBL" id="CABR01000105">
    <property type="protein sequence ID" value="CBI10783.1"/>
    <property type="molecule type" value="Genomic_DNA"/>
</dbReference>
<gene>
    <name evidence="1" type="ORF">CARN7_1579</name>
</gene>
<organism evidence="1">
    <name type="scientific">mine drainage metagenome</name>
    <dbReference type="NCBI Taxonomy" id="410659"/>
    <lineage>
        <taxon>unclassified sequences</taxon>
        <taxon>metagenomes</taxon>
        <taxon>ecological metagenomes</taxon>
    </lineage>
</organism>
<reference evidence="1" key="1">
    <citation type="submission" date="2009-10" db="EMBL/GenBank/DDBJ databases">
        <title>Diversity of trophic interactions inside an arsenic-rich microbial ecosystem.</title>
        <authorList>
            <person name="Bertin P.N."/>
            <person name="Heinrich-Salmeron A."/>
            <person name="Pelletier E."/>
            <person name="Goulhen-Chollet F."/>
            <person name="Arsene-Ploetze F."/>
            <person name="Gallien S."/>
            <person name="Calteau A."/>
            <person name="Vallenet D."/>
            <person name="Casiot C."/>
            <person name="Chane-Woon-Ming B."/>
            <person name="Giloteaux L."/>
            <person name="Barakat M."/>
            <person name="Bonnefoy V."/>
            <person name="Bruneel O."/>
            <person name="Chandler M."/>
            <person name="Cleiss J."/>
            <person name="Duran R."/>
            <person name="Elbaz-Poulichet F."/>
            <person name="Fonknechten N."/>
            <person name="Lauga B."/>
            <person name="Mornico D."/>
            <person name="Ortet P."/>
            <person name="Schaeffer C."/>
            <person name="Siguier P."/>
            <person name="Alexander Thil Smith A."/>
            <person name="Van Dorsselaer A."/>
            <person name="Weissenbach J."/>
            <person name="Medigue C."/>
            <person name="Le Paslier D."/>
        </authorList>
    </citation>
    <scope>NUCLEOTIDE SEQUENCE</scope>
</reference>
<dbReference type="InterPro" id="IPR012337">
    <property type="entry name" value="RNaseH-like_sf"/>
</dbReference>
<name>E6QU61_9ZZZZ</name>
<proteinExistence type="predicted"/>
<accession>E6QU61</accession>
<comment type="caution">
    <text evidence="1">The sequence shown here is derived from an EMBL/GenBank/DDBJ whole genome shotgun (WGS) entry which is preliminary data.</text>
</comment>
<dbReference type="SUPFAM" id="SSF53098">
    <property type="entry name" value="Ribonuclease H-like"/>
    <property type="match status" value="1"/>
</dbReference>
<evidence type="ECO:0000313" key="1">
    <source>
        <dbReference type="EMBL" id="CBI10783.1"/>
    </source>
</evidence>